<dbReference type="RefSeq" id="WP_047193001.1">
    <property type="nucleotide sequence ID" value="NZ_CP011371.1"/>
</dbReference>
<gene>
    <name evidence="2" type="ORF">AAW51_0034</name>
</gene>
<evidence type="ECO:0000313" key="2">
    <source>
        <dbReference type="EMBL" id="AKJ26725.1"/>
    </source>
</evidence>
<name>A0A0G3BJK4_9BURK</name>
<dbReference type="PANTHER" id="PTHR12463:SF1">
    <property type="entry name" value="2-OXOGLUTARATE AND FE-DEPENDENT OXYGENASE FAMILY PROTEIN"/>
    <property type="match status" value="1"/>
</dbReference>
<dbReference type="SUPFAM" id="SSF51197">
    <property type="entry name" value="Clavaminate synthase-like"/>
    <property type="match status" value="1"/>
</dbReference>
<dbReference type="InterPro" id="IPR037151">
    <property type="entry name" value="AlkB-like_sf"/>
</dbReference>
<organism evidence="2 3">
    <name type="scientific">Caldimonas brevitalea</name>
    <dbReference type="NCBI Taxonomy" id="413882"/>
    <lineage>
        <taxon>Bacteria</taxon>
        <taxon>Pseudomonadati</taxon>
        <taxon>Pseudomonadota</taxon>
        <taxon>Betaproteobacteria</taxon>
        <taxon>Burkholderiales</taxon>
        <taxon>Sphaerotilaceae</taxon>
        <taxon>Caldimonas</taxon>
    </lineage>
</organism>
<dbReference type="PROSITE" id="PS51471">
    <property type="entry name" value="FE2OG_OXY"/>
    <property type="match status" value="1"/>
</dbReference>
<dbReference type="InterPro" id="IPR027450">
    <property type="entry name" value="AlkB-like"/>
</dbReference>
<accession>A0A0G3BJK4</accession>
<evidence type="ECO:0000313" key="3">
    <source>
        <dbReference type="Proteomes" id="UP000035352"/>
    </source>
</evidence>
<dbReference type="GO" id="GO:0032451">
    <property type="term" value="F:demethylase activity"/>
    <property type="evidence" value="ECO:0007669"/>
    <property type="project" value="TreeGrafter"/>
</dbReference>
<dbReference type="PATRIC" id="fig|413882.6.peg.36"/>
<dbReference type="Gene3D" id="2.60.120.590">
    <property type="entry name" value="Alpha-ketoglutarate-dependent dioxygenase AlkB-like"/>
    <property type="match status" value="1"/>
</dbReference>
<dbReference type="KEGG" id="pbh:AAW51_0034"/>
<dbReference type="GO" id="GO:0016491">
    <property type="term" value="F:oxidoreductase activity"/>
    <property type="evidence" value="ECO:0007669"/>
    <property type="project" value="TreeGrafter"/>
</dbReference>
<dbReference type="STRING" id="413882.AAW51_0034"/>
<sequence>MPPRSPATQTHDQSELFDTPAVLPNGLVYQAGFLTPAQEGELLEIVSALPLEEARYKGYTARRRVASYGSQYDFDDHHLQPAQALPDVLRPLQAQVAAWSGLQPDAFSNALVAEYQPGTPLGWHRDVPDFEVVVGVSLLGSCRMRFRRYPPVQPRKQDVLTIELAPRSAYVLQGEARWGWQHSVAPTPSLRYSITFRTPVARGR</sequence>
<dbReference type="OrthoDB" id="278699at2"/>
<dbReference type="Proteomes" id="UP000035352">
    <property type="component" value="Chromosome"/>
</dbReference>
<dbReference type="Pfam" id="PF13532">
    <property type="entry name" value="2OG-FeII_Oxy_2"/>
    <property type="match status" value="1"/>
</dbReference>
<reference evidence="2 3" key="1">
    <citation type="submission" date="2015-05" db="EMBL/GenBank/DDBJ databases">
        <authorList>
            <person name="Tang B."/>
            <person name="Yu Y."/>
        </authorList>
    </citation>
    <scope>NUCLEOTIDE SEQUENCE [LARGE SCALE GENOMIC DNA]</scope>
    <source>
        <strain evidence="2 3">DSM 7029</strain>
    </source>
</reference>
<dbReference type="EMBL" id="CP011371">
    <property type="protein sequence ID" value="AKJ26725.1"/>
    <property type="molecule type" value="Genomic_DNA"/>
</dbReference>
<protein>
    <submittedName>
        <fullName evidence="2">2OG-Fe(II) oxygenase</fullName>
    </submittedName>
</protein>
<evidence type="ECO:0000259" key="1">
    <source>
        <dbReference type="PROSITE" id="PS51471"/>
    </source>
</evidence>
<dbReference type="InterPro" id="IPR005123">
    <property type="entry name" value="Oxoglu/Fe-dep_dioxygenase_dom"/>
</dbReference>
<keyword evidence="3" id="KW-1185">Reference proteome</keyword>
<dbReference type="InterPro" id="IPR032857">
    <property type="entry name" value="ALKBH4"/>
</dbReference>
<dbReference type="GO" id="GO:0070988">
    <property type="term" value="P:demethylation"/>
    <property type="evidence" value="ECO:0007669"/>
    <property type="project" value="InterPro"/>
</dbReference>
<proteinExistence type="predicted"/>
<dbReference type="PANTHER" id="PTHR12463">
    <property type="entry name" value="OXYGENASE-RELATED"/>
    <property type="match status" value="1"/>
</dbReference>
<feature type="domain" description="Fe2OG dioxygenase" evidence="1">
    <location>
        <begin position="106"/>
        <end position="200"/>
    </location>
</feature>
<dbReference type="AlphaFoldDB" id="A0A0G3BJK4"/>